<gene>
    <name evidence="2" type="ORF">E4U82_15500</name>
</gene>
<dbReference type="InterPro" id="IPR021560">
    <property type="entry name" value="DUF3021"/>
</dbReference>
<keyword evidence="3" id="KW-1185">Reference proteome</keyword>
<evidence type="ECO:0000256" key="1">
    <source>
        <dbReference type="SAM" id="Phobius"/>
    </source>
</evidence>
<sequence>MGGIALSLYFQANYSDAKGTFTAGLITFFVGATTVIYNIDHWGFTKQSGIHFLIMLITVYPILLFSGWFTIASVFDAFKIFLLFLAVGAVLWLVLSTLAKFYSR</sequence>
<feature type="transmembrane region" description="Helical" evidence="1">
    <location>
        <begin position="77"/>
        <end position="99"/>
    </location>
</feature>
<reference evidence="2 3" key="1">
    <citation type="submission" date="2019-03" db="EMBL/GenBank/DDBJ databases">
        <title>Genome sequence of Lentibacillus salicampi ATCC BAA-719.</title>
        <authorList>
            <person name="Maclea K.S."/>
            <person name="Simoes Junior M."/>
        </authorList>
    </citation>
    <scope>NUCLEOTIDE SEQUENCE [LARGE SCALE GENOMIC DNA]</scope>
    <source>
        <strain evidence="2 3">ATCC BAA-719</strain>
    </source>
</reference>
<evidence type="ECO:0000313" key="2">
    <source>
        <dbReference type="EMBL" id="TFJ91871.1"/>
    </source>
</evidence>
<dbReference type="OrthoDB" id="2224367at2"/>
<dbReference type="EMBL" id="SRHY01000037">
    <property type="protein sequence ID" value="TFJ91871.1"/>
    <property type="molecule type" value="Genomic_DNA"/>
</dbReference>
<keyword evidence="1" id="KW-0812">Transmembrane</keyword>
<keyword evidence="1" id="KW-1133">Transmembrane helix</keyword>
<evidence type="ECO:0000313" key="3">
    <source>
        <dbReference type="Proteomes" id="UP000298484"/>
    </source>
</evidence>
<keyword evidence="1" id="KW-0472">Membrane</keyword>
<accession>A0A4Y9ABY4</accession>
<dbReference type="Proteomes" id="UP000298484">
    <property type="component" value="Unassembled WGS sequence"/>
</dbReference>
<dbReference type="AlphaFoldDB" id="A0A4Y9ABY4"/>
<organism evidence="2 3">
    <name type="scientific">Lentibacillus salicampi</name>
    <dbReference type="NCBI Taxonomy" id="175306"/>
    <lineage>
        <taxon>Bacteria</taxon>
        <taxon>Bacillati</taxon>
        <taxon>Bacillota</taxon>
        <taxon>Bacilli</taxon>
        <taxon>Bacillales</taxon>
        <taxon>Bacillaceae</taxon>
        <taxon>Lentibacillus</taxon>
    </lineage>
</organism>
<dbReference type="Pfam" id="PF11457">
    <property type="entry name" value="DUF3021"/>
    <property type="match status" value="1"/>
</dbReference>
<comment type="caution">
    <text evidence="2">The sequence shown here is derived from an EMBL/GenBank/DDBJ whole genome shotgun (WGS) entry which is preliminary data.</text>
</comment>
<feature type="transmembrane region" description="Helical" evidence="1">
    <location>
        <begin position="20"/>
        <end position="39"/>
    </location>
</feature>
<proteinExistence type="predicted"/>
<feature type="transmembrane region" description="Helical" evidence="1">
    <location>
        <begin position="51"/>
        <end position="71"/>
    </location>
</feature>
<protein>
    <submittedName>
        <fullName evidence="2">DUF3021 family protein</fullName>
    </submittedName>
</protein>
<name>A0A4Y9ABY4_9BACI</name>